<reference evidence="1" key="1">
    <citation type="journal article" date="2014" name="Front. Microbiol.">
        <title>High frequency of phylogenetically diverse reductive dehalogenase-homologous genes in deep subseafloor sedimentary metagenomes.</title>
        <authorList>
            <person name="Kawai M."/>
            <person name="Futagami T."/>
            <person name="Toyoda A."/>
            <person name="Takaki Y."/>
            <person name="Nishi S."/>
            <person name="Hori S."/>
            <person name="Arai W."/>
            <person name="Tsubouchi T."/>
            <person name="Morono Y."/>
            <person name="Uchiyama I."/>
            <person name="Ito T."/>
            <person name="Fujiyama A."/>
            <person name="Inagaki F."/>
            <person name="Takami H."/>
        </authorList>
    </citation>
    <scope>NUCLEOTIDE SEQUENCE</scope>
    <source>
        <strain evidence="1">Expedition CK06-06</strain>
    </source>
</reference>
<proteinExistence type="predicted"/>
<comment type="caution">
    <text evidence="1">The sequence shown here is derived from an EMBL/GenBank/DDBJ whole genome shotgun (WGS) entry which is preliminary data.</text>
</comment>
<organism evidence="1">
    <name type="scientific">marine sediment metagenome</name>
    <dbReference type="NCBI Taxonomy" id="412755"/>
    <lineage>
        <taxon>unclassified sequences</taxon>
        <taxon>metagenomes</taxon>
        <taxon>ecological metagenomes</taxon>
    </lineage>
</organism>
<protein>
    <submittedName>
        <fullName evidence="1">Uncharacterized protein</fullName>
    </submittedName>
</protein>
<name>X1GNZ9_9ZZZZ</name>
<gene>
    <name evidence="1" type="ORF">S03H2_14314</name>
</gene>
<sequence length="58" mass="7115">MDCKAEIARWLFEEGKRWIKNSDLRNLDRTALIFVRMLEKLDKELAKKLDDFYNKLWP</sequence>
<dbReference type="AlphaFoldDB" id="X1GNZ9"/>
<accession>X1GNZ9</accession>
<dbReference type="EMBL" id="BARU01007263">
    <property type="protein sequence ID" value="GAH43349.1"/>
    <property type="molecule type" value="Genomic_DNA"/>
</dbReference>
<evidence type="ECO:0000313" key="1">
    <source>
        <dbReference type="EMBL" id="GAH43349.1"/>
    </source>
</evidence>